<dbReference type="Proteomes" id="UP000078540">
    <property type="component" value="Unassembled WGS sequence"/>
</dbReference>
<keyword evidence="3" id="KW-1185">Reference proteome</keyword>
<organism evidence="2 3">
    <name type="scientific">Atta colombica</name>
    <dbReference type="NCBI Taxonomy" id="520822"/>
    <lineage>
        <taxon>Eukaryota</taxon>
        <taxon>Metazoa</taxon>
        <taxon>Ecdysozoa</taxon>
        <taxon>Arthropoda</taxon>
        <taxon>Hexapoda</taxon>
        <taxon>Insecta</taxon>
        <taxon>Pterygota</taxon>
        <taxon>Neoptera</taxon>
        <taxon>Endopterygota</taxon>
        <taxon>Hymenoptera</taxon>
        <taxon>Apocrita</taxon>
        <taxon>Aculeata</taxon>
        <taxon>Formicoidea</taxon>
        <taxon>Formicidae</taxon>
        <taxon>Myrmicinae</taxon>
        <taxon>Atta</taxon>
    </lineage>
</organism>
<reference evidence="2 3" key="1">
    <citation type="submission" date="2015-09" db="EMBL/GenBank/DDBJ databases">
        <title>Atta colombica WGS genome.</title>
        <authorList>
            <person name="Nygaard S."/>
            <person name="Hu H."/>
            <person name="Boomsma J."/>
            <person name="Zhang G."/>
        </authorList>
    </citation>
    <scope>NUCLEOTIDE SEQUENCE [LARGE SCALE GENOMIC DNA]</scope>
    <source>
        <strain evidence="2">Treedump-2</strain>
        <tissue evidence="2">Whole body</tissue>
    </source>
</reference>
<evidence type="ECO:0000313" key="2">
    <source>
        <dbReference type="EMBL" id="KYM81772.1"/>
    </source>
</evidence>
<evidence type="ECO:0000313" key="3">
    <source>
        <dbReference type="Proteomes" id="UP000078540"/>
    </source>
</evidence>
<name>A0A195BC26_9HYME</name>
<evidence type="ECO:0000256" key="1">
    <source>
        <dbReference type="SAM" id="MobiDB-lite"/>
    </source>
</evidence>
<proteinExistence type="predicted"/>
<protein>
    <submittedName>
        <fullName evidence="2">Uncharacterized protein</fullName>
    </submittedName>
</protein>
<feature type="region of interest" description="Disordered" evidence="1">
    <location>
        <begin position="53"/>
        <end position="93"/>
    </location>
</feature>
<dbReference type="AlphaFoldDB" id="A0A195BC26"/>
<sequence>MERTERATTGHELREFRFDRSWHETSAGDDRDCEIDLPAATRPELSIYVNATSNRAYQRRTSDGDDDDEDGVHHSIANVTRDSAIHPPEGLLA</sequence>
<accession>A0A195BC26</accession>
<gene>
    <name evidence="2" type="ORF">ALC53_07765</name>
</gene>
<dbReference type="EMBL" id="KQ976529">
    <property type="protein sequence ID" value="KYM81772.1"/>
    <property type="molecule type" value="Genomic_DNA"/>
</dbReference>